<name>A0A161WE44_COLIC</name>
<dbReference type="Proteomes" id="UP000076584">
    <property type="component" value="Unassembled WGS sequence"/>
</dbReference>
<reference evidence="2 3" key="1">
    <citation type="submission" date="2015-06" db="EMBL/GenBank/DDBJ databases">
        <title>Survival trade-offs in plant roots during colonization by closely related pathogenic and mutualistic fungi.</title>
        <authorList>
            <person name="Hacquard S."/>
            <person name="Kracher B."/>
            <person name="Hiruma K."/>
            <person name="Weinman A."/>
            <person name="Muench P."/>
            <person name="Garrido Oter R."/>
            <person name="Ver Loren van Themaat E."/>
            <person name="Dallerey J.-F."/>
            <person name="Damm U."/>
            <person name="Henrissat B."/>
            <person name="Lespinet O."/>
            <person name="Thon M."/>
            <person name="Kemen E."/>
            <person name="McHardy A.C."/>
            <person name="Schulze-Lefert P."/>
            <person name="O'Connell R.J."/>
        </authorList>
    </citation>
    <scope>NUCLEOTIDE SEQUENCE [LARGE SCALE GENOMIC DNA]</scope>
    <source>
        <strain evidence="2 3">MAFF 238704</strain>
    </source>
</reference>
<keyword evidence="1" id="KW-1133">Transmembrane helix</keyword>
<keyword evidence="3" id="KW-1185">Reference proteome</keyword>
<evidence type="ECO:0000313" key="2">
    <source>
        <dbReference type="EMBL" id="KZL82648.1"/>
    </source>
</evidence>
<organism evidence="2 3">
    <name type="scientific">Colletotrichum incanum</name>
    <name type="common">Soybean anthracnose fungus</name>
    <dbReference type="NCBI Taxonomy" id="1573173"/>
    <lineage>
        <taxon>Eukaryota</taxon>
        <taxon>Fungi</taxon>
        <taxon>Dikarya</taxon>
        <taxon>Ascomycota</taxon>
        <taxon>Pezizomycotina</taxon>
        <taxon>Sordariomycetes</taxon>
        <taxon>Hypocreomycetidae</taxon>
        <taxon>Glomerellales</taxon>
        <taxon>Glomerellaceae</taxon>
        <taxon>Colletotrichum</taxon>
        <taxon>Colletotrichum spaethianum species complex</taxon>
    </lineage>
</organism>
<feature type="transmembrane region" description="Helical" evidence="1">
    <location>
        <begin position="13"/>
        <end position="31"/>
    </location>
</feature>
<dbReference type="EMBL" id="LFIW01001378">
    <property type="protein sequence ID" value="KZL82648.1"/>
    <property type="molecule type" value="Genomic_DNA"/>
</dbReference>
<proteinExistence type="predicted"/>
<protein>
    <submittedName>
        <fullName evidence="2">Uncharacterized protein</fullName>
    </submittedName>
</protein>
<keyword evidence="1" id="KW-0472">Membrane</keyword>
<sequence length="65" mass="7288">MATPFQTEVWTDYGFGVFIILLRIFACWKIVGFNWQGDDHFAILILVLWTVGIGGHNGTNTGITD</sequence>
<accession>A0A161WE44</accession>
<evidence type="ECO:0000313" key="3">
    <source>
        <dbReference type="Proteomes" id="UP000076584"/>
    </source>
</evidence>
<dbReference type="AlphaFoldDB" id="A0A161WE44"/>
<gene>
    <name evidence="2" type="ORF">CI238_04168</name>
</gene>
<comment type="caution">
    <text evidence="2">The sequence shown here is derived from an EMBL/GenBank/DDBJ whole genome shotgun (WGS) entry which is preliminary data.</text>
</comment>
<keyword evidence="1" id="KW-0812">Transmembrane</keyword>
<evidence type="ECO:0000256" key="1">
    <source>
        <dbReference type="SAM" id="Phobius"/>
    </source>
</evidence>